<dbReference type="Gene3D" id="2.70.98.10">
    <property type="match status" value="1"/>
</dbReference>
<dbReference type="GO" id="GO:0030288">
    <property type="term" value="C:outer membrane-bounded periplasmic space"/>
    <property type="evidence" value="ECO:0007669"/>
    <property type="project" value="TreeGrafter"/>
</dbReference>
<organism evidence="7 8">
    <name type="scientific">Paracoccus limosus</name>
    <dbReference type="NCBI Taxonomy" id="913252"/>
    <lineage>
        <taxon>Bacteria</taxon>
        <taxon>Pseudomonadati</taxon>
        <taxon>Pseudomonadota</taxon>
        <taxon>Alphaproteobacteria</taxon>
        <taxon>Rhodobacterales</taxon>
        <taxon>Paracoccaceae</taxon>
        <taxon>Paracoccus</taxon>
    </lineage>
</organism>
<dbReference type="InterPro" id="IPR013783">
    <property type="entry name" value="Ig-like_fold"/>
</dbReference>
<evidence type="ECO:0000313" key="7">
    <source>
        <dbReference type="EMBL" id="MTH34084.1"/>
    </source>
</evidence>
<comment type="subcellular location">
    <subcellularLocation>
        <location evidence="1">Periplasm</location>
    </subcellularLocation>
</comment>
<dbReference type="InterPro" id="IPR014718">
    <property type="entry name" value="GH-type_carb-bd"/>
</dbReference>
<dbReference type="Proteomes" id="UP000442533">
    <property type="component" value="Unassembled WGS sequence"/>
</dbReference>
<dbReference type="PANTHER" id="PTHR30504">
    <property type="entry name" value="GLUCANS BIOSYNTHESIS PROTEIN"/>
    <property type="match status" value="1"/>
</dbReference>
<dbReference type="Gene3D" id="2.60.40.10">
    <property type="entry name" value="Immunoglobulins"/>
    <property type="match status" value="1"/>
</dbReference>
<dbReference type="GO" id="GO:0051274">
    <property type="term" value="P:beta-glucan biosynthetic process"/>
    <property type="evidence" value="ECO:0007669"/>
    <property type="project" value="TreeGrafter"/>
</dbReference>
<feature type="domain" description="Glucan biosynthesis periplasmic MdoG C-terminal" evidence="6">
    <location>
        <begin position="44"/>
        <end position="517"/>
    </location>
</feature>
<dbReference type="SUPFAM" id="SSF74650">
    <property type="entry name" value="Galactose mutarotase-like"/>
    <property type="match status" value="1"/>
</dbReference>
<dbReference type="PIRSF" id="PIRSF006281">
    <property type="entry name" value="MdoG"/>
    <property type="match status" value="1"/>
</dbReference>
<keyword evidence="8" id="KW-1185">Reference proteome</keyword>
<dbReference type="UniPathway" id="UPA00637"/>
<comment type="caution">
    <text evidence="7">The sequence shown here is derived from an EMBL/GenBank/DDBJ whole genome shotgun (WGS) entry which is preliminary data.</text>
</comment>
<sequence>MLAPLLSAPAALAQDGAGTTASTATAAPAAEPAFAPVLGQAQVFSFDVLTQRARDLARQPWQAPVVEQPDVLEKIDYDAHWKIRFRPEETVRVGDVPVQFFHLGTYFRTPVKISTVDDGKARQIQYDPRFFDMPADSPARQLTRGTGFAGFRLMDPDLKTDWISFLGASYFRTSGPFGQYGLSARGLAIDSGMSTPEEFPLFTEFYIEKPSDGRADVTLYALMDSPSVSGAYRMDISKGATGEGQVMQISSKLFFRNSVERLGIAPLTSMYWYSETNRVLAFDWRPEVHDADGLMMVMGNGEQIWRPLMNPPRVVTSSFATENPQGFGLIQRDRDFDNYEDDGVFYNKRASVWIQPQGDWGQGQVQLIEIPTDDEVYDNIVAFWNPAQKPQPGQEMDFSYTLSWVDQPPVAQPLAHTVATRIGAGGVPGLPRPDDELKIAIDFDGGQIGKLGQQDGVTPVVSVPDGVKVVQSYALPVVGTTRWRLIFDIAAPGIETADLRAYLEKDGQALTETWLGQVHPEQFARARPGYNPPDPQPAAAQ</sequence>
<dbReference type="AlphaFoldDB" id="A0A844H3E7"/>
<keyword evidence="5" id="KW-0574">Periplasm</keyword>
<dbReference type="InterPro" id="IPR007444">
    <property type="entry name" value="Glucan_biosyn_MdoG_C"/>
</dbReference>
<dbReference type="OrthoDB" id="9777817at2"/>
<dbReference type="InterPro" id="IPR014438">
    <property type="entry name" value="Glucan_biosyn_MdoG/MdoD"/>
</dbReference>
<evidence type="ECO:0000256" key="3">
    <source>
        <dbReference type="ARBA" id="ARBA00009284"/>
    </source>
</evidence>
<evidence type="ECO:0000256" key="4">
    <source>
        <dbReference type="ARBA" id="ARBA00022729"/>
    </source>
</evidence>
<dbReference type="SUPFAM" id="SSF81296">
    <property type="entry name" value="E set domains"/>
    <property type="match status" value="1"/>
</dbReference>
<name>A0A844H3E7_9RHOB</name>
<evidence type="ECO:0000256" key="1">
    <source>
        <dbReference type="ARBA" id="ARBA00004418"/>
    </source>
</evidence>
<dbReference type="PANTHER" id="PTHR30504:SF3">
    <property type="entry name" value="GLUCANS BIOSYNTHESIS PROTEIN D"/>
    <property type="match status" value="1"/>
</dbReference>
<dbReference type="GO" id="GO:0003824">
    <property type="term" value="F:catalytic activity"/>
    <property type="evidence" value="ECO:0007669"/>
    <property type="project" value="InterPro"/>
</dbReference>
<comment type="pathway">
    <text evidence="2">Glycan metabolism; osmoregulated periplasmic glucan (OPG) biosynthesis.</text>
</comment>
<evidence type="ECO:0000256" key="5">
    <source>
        <dbReference type="ARBA" id="ARBA00022764"/>
    </source>
</evidence>
<evidence type="ECO:0000313" key="8">
    <source>
        <dbReference type="Proteomes" id="UP000442533"/>
    </source>
</evidence>
<evidence type="ECO:0000256" key="2">
    <source>
        <dbReference type="ARBA" id="ARBA00005001"/>
    </source>
</evidence>
<dbReference type="EMBL" id="WMIF01000005">
    <property type="protein sequence ID" value="MTH34084.1"/>
    <property type="molecule type" value="Genomic_DNA"/>
</dbReference>
<dbReference type="Pfam" id="PF04349">
    <property type="entry name" value="MdoG"/>
    <property type="match status" value="1"/>
</dbReference>
<gene>
    <name evidence="7" type="ORF">GL279_05655</name>
</gene>
<dbReference type="InterPro" id="IPR014756">
    <property type="entry name" value="Ig_E-set"/>
</dbReference>
<protein>
    <submittedName>
        <fullName evidence="7">Glucan biosynthesis protein D</fullName>
    </submittedName>
</protein>
<dbReference type="InterPro" id="IPR011013">
    <property type="entry name" value="Gal_mutarotase_sf_dom"/>
</dbReference>
<dbReference type="GO" id="GO:0030246">
    <property type="term" value="F:carbohydrate binding"/>
    <property type="evidence" value="ECO:0007669"/>
    <property type="project" value="InterPro"/>
</dbReference>
<keyword evidence="4" id="KW-0732">Signal</keyword>
<evidence type="ECO:0000259" key="6">
    <source>
        <dbReference type="Pfam" id="PF04349"/>
    </source>
</evidence>
<reference evidence="7 8" key="1">
    <citation type="submission" date="2019-11" db="EMBL/GenBank/DDBJ databases">
        <authorList>
            <person name="Dong K."/>
        </authorList>
    </citation>
    <scope>NUCLEOTIDE SEQUENCE [LARGE SCALE GENOMIC DNA]</scope>
    <source>
        <strain evidence="7 8">JCM 17370</strain>
    </source>
</reference>
<proteinExistence type="inferred from homology"/>
<dbReference type="FunFam" id="2.70.98.10:FF:000001">
    <property type="entry name" value="Glucans biosynthesis protein G"/>
    <property type="match status" value="1"/>
</dbReference>
<comment type="similarity">
    <text evidence="3">Belongs to the OpgD/OpgG family.</text>
</comment>
<accession>A0A844H3E7</accession>